<dbReference type="Gene3D" id="1.10.8.10">
    <property type="entry name" value="DNA helicase RuvA subunit, C-terminal domain"/>
    <property type="match status" value="1"/>
</dbReference>
<dbReference type="STRING" id="135208.A0A4Y9ZFY8"/>
<dbReference type="OrthoDB" id="269872at2759"/>
<keyword evidence="3" id="KW-1185">Reference proteome</keyword>
<sequence length="97" mass="10726">MPRLASSHAMARLRQTLSAAIGHESAKQELKWMQQALSSPPPGPARAMPDLASMVARRAHGEPLQYILGTQPFGPLHIRCRAPVLIPRPETEDWALR</sequence>
<feature type="domain" description="Release factor glutamine methyltransferase N-terminal" evidence="1">
    <location>
        <begin position="47"/>
        <end position="69"/>
    </location>
</feature>
<reference evidence="2 3" key="1">
    <citation type="submission" date="2019-02" db="EMBL/GenBank/DDBJ databases">
        <title>Genome sequencing of the rare red list fungi Hericium alpestre (H. flagellum).</title>
        <authorList>
            <person name="Buettner E."/>
            <person name="Kellner H."/>
        </authorList>
    </citation>
    <scope>NUCLEOTIDE SEQUENCE [LARGE SCALE GENOMIC DNA]</scope>
    <source>
        <strain evidence="2 3">DSM 108284</strain>
    </source>
</reference>
<dbReference type="InterPro" id="IPR040758">
    <property type="entry name" value="PrmC_N"/>
</dbReference>
<dbReference type="PANTHER" id="PTHR18895:SF74">
    <property type="entry name" value="MTRF1L RELEASE FACTOR GLUTAMINE METHYLTRANSFERASE"/>
    <property type="match status" value="1"/>
</dbReference>
<accession>A0A4Y9ZFY8</accession>
<dbReference type="AlphaFoldDB" id="A0A4Y9ZFY8"/>
<evidence type="ECO:0000259" key="1">
    <source>
        <dbReference type="Pfam" id="PF17827"/>
    </source>
</evidence>
<name>A0A4Y9ZFY8_9AGAM</name>
<feature type="non-terminal residue" evidence="2">
    <location>
        <position position="97"/>
    </location>
</feature>
<dbReference type="EMBL" id="SFCI01002660">
    <property type="protein sequence ID" value="TFY73655.1"/>
    <property type="molecule type" value="Genomic_DNA"/>
</dbReference>
<dbReference type="Pfam" id="PF17827">
    <property type="entry name" value="PrmC_N"/>
    <property type="match status" value="1"/>
</dbReference>
<organism evidence="2 3">
    <name type="scientific">Hericium alpestre</name>
    <dbReference type="NCBI Taxonomy" id="135208"/>
    <lineage>
        <taxon>Eukaryota</taxon>
        <taxon>Fungi</taxon>
        <taxon>Dikarya</taxon>
        <taxon>Basidiomycota</taxon>
        <taxon>Agaricomycotina</taxon>
        <taxon>Agaricomycetes</taxon>
        <taxon>Russulales</taxon>
        <taxon>Hericiaceae</taxon>
        <taxon>Hericium</taxon>
    </lineage>
</organism>
<dbReference type="GO" id="GO:0005739">
    <property type="term" value="C:mitochondrion"/>
    <property type="evidence" value="ECO:0007669"/>
    <property type="project" value="TreeGrafter"/>
</dbReference>
<dbReference type="Proteomes" id="UP000298061">
    <property type="component" value="Unassembled WGS sequence"/>
</dbReference>
<dbReference type="InterPro" id="IPR050320">
    <property type="entry name" value="N5-glutamine_MTase"/>
</dbReference>
<protein>
    <recommendedName>
        <fullName evidence="1">Release factor glutamine methyltransferase N-terminal domain-containing protein</fullName>
    </recommendedName>
</protein>
<proteinExistence type="predicted"/>
<dbReference type="PANTHER" id="PTHR18895">
    <property type="entry name" value="HEMK METHYLTRANSFERASE"/>
    <property type="match status" value="1"/>
</dbReference>
<gene>
    <name evidence="2" type="ORF">EWM64_g10357</name>
</gene>
<evidence type="ECO:0000313" key="2">
    <source>
        <dbReference type="EMBL" id="TFY73655.1"/>
    </source>
</evidence>
<evidence type="ECO:0000313" key="3">
    <source>
        <dbReference type="Proteomes" id="UP000298061"/>
    </source>
</evidence>
<comment type="caution">
    <text evidence="2">The sequence shown here is derived from an EMBL/GenBank/DDBJ whole genome shotgun (WGS) entry which is preliminary data.</text>
</comment>